<evidence type="ECO:0000313" key="3">
    <source>
        <dbReference type="Proteomes" id="UP000422997"/>
    </source>
</evidence>
<gene>
    <name evidence="2" type="ORF">BSR19_06615</name>
</gene>
<feature type="transmembrane region" description="Helical" evidence="1">
    <location>
        <begin position="94"/>
        <end position="113"/>
    </location>
</feature>
<keyword evidence="1" id="KW-0472">Membrane</keyword>
<feature type="transmembrane region" description="Helical" evidence="1">
    <location>
        <begin position="153"/>
        <end position="171"/>
    </location>
</feature>
<feature type="transmembrane region" description="Helical" evidence="1">
    <location>
        <begin position="202"/>
        <end position="221"/>
    </location>
</feature>
<dbReference type="RefSeq" id="WP_156246835.1">
    <property type="nucleotide sequence ID" value="NZ_CAJHJN010000008.1"/>
</dbReference>
<feature type="transmembrane region" description="Helical" evidence="1">
    <location>
        <begin position="47"/>
        <end position="74"/>
    </location>
</feature>
<evidence type="ECO:0008006" key="4">
    <source>
        <dbReference type="Google" id="ProtNLM"/>
    </source>
</evidence>
<keyword evidence="1" id="KW-0812">Transmembrane</keyword>
<feature type="transmembrane region" description="Helical" evidence="1">
    <location>
        <begin position="125"/>
        <end position="147"/>
    </location>
</feature>
<dbReference type="Proteomes" id="UP000422997">
    <property type="component" value="Chromosome"/>
</dbReference>
<evidence type="ECO:0000256" key="1">
    <source>
        <dbReference type="SAM" id="Phobius"/>
    </source>
</evidence>
<accession>A0AB37DAY4</accession>
<dbReference type="AlphaFoldDB" id="A0AB37DAY4"/>
<sequence length="296" mass="35818">MKKKSIFKASFEESLNLLDDEISGKYVEDLYQDALKKEKYRGTLKSYVWQIILTLIFVIGLNWGFLAVNSYFFYEPDKSEFTFPISKINFFPPWVFWLCLFMWFFLIILGKGFNKQFILIYRTQFHLLVTYFLWLLVEVNLFFMTLTYGSLEFWGMTIFIGSIFLVIFLMFRNRLFSLRQLMYGENNNDTVKNDFIGKIVKAVMKYGGILVALYMLMKLFMPRFGEFRSEGFIFLQFLGMWYLITLVIVAFEIYLMFPYMMQGYYKWKYPEEYRDWEGKSAEEWYGKKYLKKHNIS</sequence>
<feature type="transmembrane region" description="Helical" evidence="1">
    <location>
        <begin position="233"/>
        <end position="257"/>
    </location>
</feature>
<name>A0AB37DAY4_STRSL</name>
<dbReference type="EMBL" id="CP018187">
    <property type="protein sequence ID" value="QGU80813.1"/>
    <property type="molecule type" value="Genomic_DNA"/>
</dbReference>
<keyword evidence="1" id="KW-1133">Transmembrane helix</keyword>
<proteinExistence type="predicted"/>
<protein>
    <recommendedName>
        <fullName evidence="4">DUF418 domain-containing protein</fullName>
    </recommendedName>
</protein>
<evidence type="ECO:0000313" key="2">
    <source>
        <dbReference type="EMBL" id="QGU80813.1"/>
    </source>
</evidence>
<organism evidence="2 3">
    <name type="scientific">Streptococcus salivarius</name>
    <dbReference type="NCBI Taxonomy" id="1304"/>
    <lineage>
        <taxon>Bacteria</taxon>
        <taxon>Bacillati</taxon>
        <taxon>Bacillota</taxon>
        <taxon>Bacilli</taxon>
        <taxon>Lactobacillales</taxon>
        <taxon>Streptococcaceae</taxon>
        <taxon>Streptococcus</taxon>
    </lineage>
</organism>
<reference evidence="2 3" key="1">
    <citation type="submission" date="2016-11" db="EMBL/GenBank/DDBJ databases">
        <title>The potential of Streptococcus salivarius to inhibit the production of volatile sulphur compounds in the oral cavity.</title>
        <authorList>
            <person name="Sun L."/>
            <person name="Li Z."/>
            <person name="Jin D."/>
            <person name="Zhao H."/>
        </authorList>
    </citation>
    <scope>NUCLEOTIDE SEQUENCE [LARGE SCALE GENOMIC DNA]</scope>
    <source>
        <strain evidence="2 3">ICDC2</strain>
    </source>
</reference>